<evidence type="ECO:0000313" key="1">
    <source>
        <dbReference type="EMBL" id="MDQ0379422.1"/>
    </source>
</evidence>
<gene>
    <name evidence="1" type="ORF">FB470_003416</name>
</gene>
<sequence>MTFPARERPVTSMFDPFGLEVLGRDQCLALLATAGIGRVVFTARGLPAVQPVRFALCAEAVSFGATAGSPLFTAASDGVVAFEADGFDEDLRSGWWVTVLGRARATREPASAWPVSTADDRWIRIPLEVVSGRRLAAG</sequence>
<proteinExistence type="predicted"/>
<dbReference type="EMBL" id="JAUSUT010000001">
    <property type="protein sequence ID" value="MDQ0379422.1"/>
    <property type="molecule type" value="Genomic_DNA"/>
</dbReference>
<evidence type="ECO:0008006" key="3">
    <source>
        <dbReference type="Google" id="ProtNLM"/>
    </source>
</evidence>
<organism evidence="1 2">
    <name type="scientific">Amycolatopsis thermophila</name>
    <dbReference type="NCBI Taxonomy" id="206084"/>
    <lineage>
        <taxon>Bacteria</taxon>
        <taxon>Bacillati</taxon>
        <taxon>Actinomycetota</taxon>
        <taxon>Actinomycetes</taxon>
        <taxon>Pseudonocardiales</taxon>
        <taxon>Pseudonocardiaceae</taxon>
        <taxon>Amycolatopsis</taxon>
    </lineage>
</organism>
<dbReference type="SUPFAM" id="SSF50475">
    <property type="entry name" value="FMN-binding split barrel"/>
    <property type="match status" value="1"/>
</dbReference>
<protein>
    <recommendedName>
        <fullName evidence="3">Pyridoxamine 5'-phosphate oxidase</fullName>
    </recommendedName>
</protein>
<accession>A0ABU0EVW4</accession>
<dbReference type="Proteomes" id="UP001229651">
    <property type="component" value="Unassembled WGS sequence"/>
</dbReference>
<name>A0ABU0EVW4_9PSEU</name>
<reference evidence="1 2" key="1">
    <citation type="submission" date="2023-07" db="EMBL/GenBank/DDBJ databases">
        <title>Sequencing the genomes of 1000 actinobacteria strains.</title>
        <authorList>
            <person name="Klenk H.-P."/>
        </authorList>
    </citation>
    <scope>NUCLEOTIDE SEQUENCE [LARGE SCALE GENOMIC DNA]</scope>
    <source>
        <strain evidence="1 2">DSM 45805</strain>
    </source>
</reference>
<dbReference type="InterPro" id="IPR012349">
    <property type="entry name" value="Split_barrel_FMN-bd"/>
</dbReference>
<dbReference type="Gene3D" id="2.30.110.10">
    <property type="entry name" value="Electron Transport, Fmn-binding Protein, Chain A"/>
    <property type="match status" value="1"/>
</dbReference>
<dbReference type="Pfam" id="PF12900">
    <property type="entry name" value="Pyridox_ox_2"/>
    <property type="match status" value="1"/>
</dbReference>
<evidence type="ECO:0000313" key="2">
    <source>
        <dbReference type="Proteomes" id="UP001229651"/>
    </source>
</evidence>
<comment type="caution">
    <text evidence="1">The sequence shown here is derived from an EMBL/GenBank/DDBJ whole genome shotgun (WGS) entry which is preliminary data.</text>
</comment>
<keyword evidence="2" id="KW-1185">Reference proteome</keyword>
<dbReference type="RefSeq" id="WP_306992743.1">
    <property type="nucleotide sequence ID" value="NZ_JAUSUT010000001.1"/>
</dbReference>
<dbReference type="InterPro" id="IPR024747">
    <property type="entry name" value="Pyridox_Oxase-rel"/>
</dbReference>